<comment type="subcellular location">
    <subcellularLocation>
        <location evidence="1">Nucleus</location>
    </subcellularLocation>
</comment>
<keyword evidence="5" id="KW-0539">Nucleus</keyword>
<dbReference type="Proteomes" id="UP000251960">
    <property type="component" value="Chromosome 1"/>
</dbReference>
<evidence type="ECO:0000256" key="2">
    <source>
        <dbReference type="ARBA" id="ARBA00023015"/>
    </source>
</evidence>
<dbReference type="GO" id="GO:0003677">
    <property type="term" value="F:DNA binding"/>
    <property type="evidence" value="ECO:0007669"/>
    <property type="project" value="UniProtKB-KW"/>
</dbReference>
<dbReference type="GO" id="GO:0005634">
    <property type="term" value="C:nucleus"/>
    <property type="evidence" value="ECO:0007669"/>
    <property type="project" value="UniProtKB-SubCell"/>
</dbReference>
<evidence type="ECO:0008006" key="9">
    <source>
        <dbReference type="Google" id="ProtNLM"/>
    </source>
</evidence>
<gene>
    <name evidence="8" type="ORF">Zm00014a_037373</name>
</gene>
<comment type="caution">
    <text evidence="8">The sequence shown here is derived from an EMBL/GenBank/DDBJ whole genome shotgun (WGS) entry which is preliminary data.</text>
</comment>
<evidence type="ECO:0000256" key="7">
    <source>
        <dbReference type="SAM" id="SignalP"/>
    </source>
</evidence>
<evidence type="ECO:0000256" key="5">
    <source>
        <dbReference type="ARBA" id="ARBA00023242"/>
    </source>
</evidence>
<reference evidence="8" key="1">
    <citation type="journal article" date="2018" name="Nat. Genet.">
        <title>Extensive intraspecific gene order and gene structural variations between Mo17 and other maize genomes.</title>
        <authorList>
            <person name="Sun S."/>
            <person name="Zhou Y."/>
            <person name="Chen J."/>
            <person name="Shi J."/>
            <person name="Zhao H."/>
            <person name="Zhao H."/>
            <person name="Song W."/>
            <person name="Zhang M."/>
            <person name="Cui Y."/>
            <person name="Dong X."/>
            <person name="Liu H."/>
            <person name="Ma X."/>
            <person name="Jiao Y."/>
            <person name="Wang B."/>
            <person name="Wei X."/>
            <person name="Stein J.C."/>
            <person name="Glaubitz J.C."/>
            <person name="Lu F."/>
            <person name="Yu G."/>
            <person name="Liang C."/>
            <person name="Fengler K."/>
            <person name="Li B."/>
            <person name="Rafalski A."/>
            <person name="Schnable P.S."/>
            <person name="Ware D.H."/>
            <person name="Buckler E.S."/>
            <person name="Lai J."/>
        </authorList>
    </citation>
    <scope>NUCLEOTIDE SEQUENCE [LARGE SCALE GENOMIC DNA]</scope>
    <source>
        <tissue evidence="8">Seedling</tissue>
    </source>
</reference>
<name>A0A317Y358_MAIZE</name>
<dbReference type="ExpressionAtlas" id="A0A317Y358">
    <property type="expression patterns" value="baseline and differential"/>
</dbReference>
<evidence type="ECO:0000256" key="1">
    <source>
        <dbReference type="ARBA" id="ARBA00004123"/>
    </source>
</evidence>
<dbReference type="EMBL" id="NCVQ01000001">
    <property type="protein sequence ID" value="PWZ52606.1"/>
    <property type="molecule type" value="Genomic_DNA"/>
</dbReference>
<keyword evidence="7" id="KW-0732">Signal</keyword>
<dbReference type="InterPro" id="IPR001289">
    <property type="entry name" value="NFYA"/>
</dbReference>
<accession>A0A317Y358</accession>
<feature type="chain" id="PRO_5016396463" description="Nuclear transcription factor Y subunit" evidence="7">
    <location>
        <begin position="20"/>
        <end position="512"/>
    </location>
</feature>
<evidence type="ECO:0000313" key="8">
    <source>
        <dbReference type="EMBL" id="PWZ52606.1"/>
    </source>
</evidence>
<evidence type="ECO:0000256" key="6">
    <source>
        <dbReference type="SAM" id="MobiDB-lite"/>
    </source>
</evidence>
<protein>
    <recommendedName>
        <fullName evidence="9">Nuclear transcription factor Y subunit</fullName>
    </recommendedName>
</protein>
<feature type="region of interest" description="Disordered" evidence="6">
    <location>
        <begin position="237"/>
        <end position="267"/>
    </location>
</feature>
<dbReference type="GO" id="GO:0003700">
    <property type="term" value="F:DNA-binding transcription factor activity"/>
    <property type="evidence" value="ECO:0007669"/>
    <property type="project" value="InterPro"/>
</dbReference>
<dbReference type="PANTHER" id="PTHR12632">
    <property type="entry name" value="TRANSCRIPTION FACTOR NF-Y ALPHA-RELATED"/>
    <property type="match status" value="1"/>
</dbReference>
<feature type="signal peptide" evidence="7">
    <location>
        <begin position="1"/>
        <end position="19"/>
    </location>
</feature>
<organism evidence="8">
    <name type="scientific">Zea mays</name>
    <name type="common">Maize</name>
    <dbReference type="NCBI Taxonomy" id="4577"/>
    <lineage>
        <taxon>Eukaryota</taxon>
        <taxon>Viridiplantae</taxon>
        <taxon>Streptophyta</taxon>
        <taxon>Embryophyta</taxon>
        <taxon>Tracheophyta</taxon>
        <taxon>Spermatophyta</taxon>
        <taxon>Magnoliopsida</taxon>
        <taxon>Liliopsida</taxon>
        <taxon>Poales</taxon>
        <taxon>Poaceae</taxon>
        <taxon>PACMAD clade</taxon>
        <taxon>Panicoideae</taxon>
        <taxon>Andropogonodae</taxon>
        <taxon>Andropogoneae</taxon>
        <taxon>Tripsacinae</taxon>
        <taxon>Zea</taxon>
    </lineage>
</organism>
<keyword evidence="3" id="KW-0238">DNA-binding</keyword>
<evidence type="ECO:0000256" key="3">
    <source>
        <dbReference type="ARBA" id="ARBA00023125"/>
    </source>
</evidence>
<evidence type="ECO:0000256" key="4">
    <source>
        <dbReference type="ARBA" id="ARBA00023163"/>
    </source>
</evidence>
<keyword evidence="2" id="KW-0805">Transcription regulation</keyword>
<keyword evidence="4" id="KW-0804">Transcription</keyword>
<sequence>MLGPGRSATALLFLAAAAGDVKFVMDRPRAGQAAERTWAQGTWRGCGGTDRARVLTTIMAPDQLSAMPRNACMITDVITTTKRRSCLDRWMKFARSESALNLDIIFEKANVTAPMHLLAIYIRRASVLSQLPHNLLVAPSPGKIWKNPHGVLLADLRHLYPGNTTKASESSTPAILNMSDDNGQSEMGVGQPMVVGRKLLPPIVPGGEPIFVCEKQYAAILRLRERRLRAKEARERRLLQAKKNRPRGPNGRFVMIKDNQEEPNGGSMVECNPAPGDSHQHLITTSGYQQVTTGGSEAQSSIPLGFYWYVFTTSEGGQSSTPAGMGFYYPFNTTNGGENVGGVASGSEVPSGFFWPLIMASSEENNGEVTYGSMVPISNPAGYFCWPVAVTNEHGEDTGESADGDETPISNPAGDFCSWPVVATNDDEENVGEVAYNSVLNLESPDHTDLLRIMMGNRYSTDEASEQFQNVARLQAPGFTALLTVMNNAGYGPAADCGPHDGHKVMTRLEGW</sequence>
<dbReference type="AlphaFoldDB" id="A0A317Y358"/>
<proteinExistence type="predicted"/>